<dbReference type="EMBL" id="NMUH01002548">
    <property type="protein sequence ID" value="MQM00679.1"/>
    <property type="molecule type" value="Genomic_DNA"/>
</dbReference>
<accession>A0A843VV89</accession>
<dbReference type="InterPro" id="IPR012474">
    <property type="entry name" value="Frigida"/>
</dbReference>
<comment type="caution">
    <text evidence="6">The sequence shown here is derived from an EMBL/GenBank/DDBJ whole genome shotgun (WGS) entry which is preliminary data.</text>
</comment>
<reference evidence="6" key="1">
    <citation type="submission" date="2017-07" db="EMBL/GenBank/DDBJ databases">
        <title>Taro Niue Genome Assembly and Annotation.</title>
        <authorList>
            <person name="Atibalentja N."/>
            <person name="Keating K."/>
            <person name="Fields C.J."/>
        </authorList>
    </citation>
    <scope>NUCLEOTIDE SEQUENCE</scope>
    <source>
        <strain evidence="6">Niue_2</strain>
        <tissue evidence="6">Leaf</tissue>
    </source>
</reference>
<keyword evidence="4" id="KW-0217">Developmental protein</keyword>
<name>A0A843VV89_COLES</name>
<dbReference type="Proteomes" id="UP000652761">
    <property type="component" value="Unassembled WGS sequence"/>
</dbReference>
<dbReference type="PANTHER" id="PTHR31791">
    <property type="entry name" value="FRIGIDA-LIKE PROTEIN 3-RELATED"/>
    <property type="match status" value="1"/>
</dbReference>
<dbReference type="Pfam" id="PF07899">
    <property type="entry name" value="Frigida"/>
    <property type="match status" value="1"/>
</dbReference>
<evidence type="ECO:0000256" key="2">
    <source>
        <dbReference type="ARBA" id="ARBA00022782"/>
    </source>
</evidence>
<gene>
    <name evidence="6" type="ORF">Taro_033413</name>
</gene>
<sequence length="551" mass="61745">MPGSSSMDDTQSVASLIESTTSKIQQLQQAFTELESHRAVTLNLKWKELEEHFHGLERSLKKRFNELVDQEKAYDNKASEAREMLENRKAMVVAKEHSSLEWLQEKRDAALSAIGSALGKSQNSLVIPIASNNEQHVLCVERLNEEGTKIDSEDAYLTQIMSASSQPCSPLMKLCQEMDAKGLNEYISENRKNLASIREEIPTALRSSSSPLNLVLDSLKNFYRLEMPEACGKKDADLLGLRRTCLMLLETLGQLLAELDPVPENLVISSDIKQQAKAIADEWKSRLNDLDIDASGGNSLEVHAFLQLLATFGIVSEFNQDEICNLIPSVSRRRQTADLCRSLGLAHRMTDVIEALSNSGRQIEAINLAYAFELTEQFAPVPLLKAYLKESRRTSQVKAGNTSPSAQVSIQNEMNEREISALKAIIKCIEEHKLEEQYPLDPLQKRVFQLEKAKADKKRAAEVAKPQSKRPRAIAGNGSPNGVGYAPRLSNIPDKSFYRGPERYPYAYERQYVYPVEAHASPLLSTAAYSLPHNHSNYYGNGYQYQSPFIH</sequence>
<keyword evidence="7" id="KW-1185">Reference proteome</keyword>
<dbReference type="AlphaFoldDB" id="A0A843VV89"/>
<keyword evidence="2 4" id="KW-0221">Differentiation</keyword>
<keyword evidence="3 4" id="KW-0287">Flowering</keyword>
<organism evidence="6 7">
    <name type="scientific">Colocasia esculenta</name>
    <name type="common">Wild taro</name>
    <name type="synonym">Arum esculentum</name>
    <dbReference type="NCBI Taxonomy" id="4460"/>
    <lineage>
        <taxon>Eukaryota</taxon>
        <taxon>Viridiplantae</taxon>
        <taxon>Streptophyta</taxon>
        <taxon>Embryophyta</taxon>
        <taxon>Tracheophyta</taxon>
        <taxon>Spermatophyta</taxon>
        <taxon>Magnoliopsida</taxon>
        <taxon>Liliopsida</taxon>
        <taxon>Araceae</taxon>
        <taxon>Aroideae</taxon>
        <taxon>Colocasieae</taxon>
        <taxon>Colocasia</taxon>
    </lineage>
</organism>
<evidence type="ECO:0000256" key="3">
    <source>
        <dbReference type="ARBA" id="ARBA00023089"/>
    </source>
</evidence>
<dbReference type="GO" id="GO:0030154">
    <property type="term" value="P:cell differentiation"/>
    <property type="evidence" value="ECO:0007669"/>
    <property type="project" value="UniProtKB-KW"/>
</dbReference>
<feature type="region of interest" description="Disordered" evidence="5">
    <location>
        <begin position="459"/>
        <end position="486"/>
    </location>
</feature>
<protein>
    <recommendedName>
        <fullName evidence="4">FRIGIDA-like protein</fullName>
    </recommendedName>
</protein>
<dbReference type="PANTHER" id="PTHR31791:SF4">
    <property type="entry name" value="FRIGIDA-LIKE PROTEIN 3"/>
    <property type="match status" value="1"/>
</dbReference>
<evidence type="ECO:0000313" key="7">
    <source>
        <dbReference type="Proteomes" id="UP000652761"/>
    </source>
</evidence>
<evidence type="ECO:0000313" key="6">
    <source>
        <dbReference type="EMBL" id="MQM00679.1"/>
    </source>
</evidence>
<dbReference type="GO" id="GO:0009908">
    <property type="term" value="P:flower development"/>
    <property type="evidence" value="ECO:0007669"/>
    <property type="project" value="UniProtKB-KW"/>
</dbReference>
<comment type="similarity">
    <text evidence="1 4">Belongs to the Frigida family.</text>
</comment>
<evidence type="ECO:0000256" key="4">
    <source>
        <dbReference type="RuleBase" id="RU364012"/>
    </source>
</evidence>
<proteinExistence type="inferred from homology"/>
<evidence type="ECO:0000256" key="5">
    <source>
        <dbReference type="SAM" id="MobiDB-lite"/>
    </source>
</evidence>
<dbReference type="OrthoDB" id="1930990at2759"/>
<evidence type="ECO:0000256" key="1">
    <source>
        <dbReference type="ARBA" id="ARBA00008956"/>
    </source>
</evidence>